<reference evidence="1 2" key="1">
    <citation type="journal article" date="2016" name="Mol. Biol. Evol.">
        <title>Comparative Genomics of Early-Diverging Mushroom-Forming Fungi Provides Insights into the Origins of Lignocellulose Decay Capabilities.</title>
        <authorList>
            <person name="Nagy L.G."/>
            <person name="Riley R."/>
            <person name="Tritt A."/>
            <person name="Adam C."/>
            <person name="Daum C."/>
            <person name="Floudas D."/>
            <person name="Sun H."/>
            <person name="Yadav J.S."/>
            <person name="Pangilinan J."/>
            <person name="Larsson K.H."/>
            <person name="Matsuura K."/>
            <person name="Barry K."/>
            <person name="Labutti K."/>
            <person name="Kuo R."/>
            <person name="Ohm R.A."/>
            <person name="Bhattacharya S.S."/>
            <person name="Shirouzu T."/>
            <person name="Yoshinaga Y."/>
            <person name="Martin F.M."/>
            <person name="Grigoriev I.V."/>
            <person name="Hibbett D.S."/>
        </authorList>
    </citation>
    <scope>NUCLEOTIDE SEQUENCE [LARGE SCALE GENOMIC DNA]</scope>
    <source>
        <strain evidence="1 2">CBS 109695</strain>
    </source>
</reference>
<accession>A0A166G5H2</accession>
<gene>
    <name evidence="1" type="ORF">FIBSPDRAFT_793091</name>
</gene>
<name>A0A166G5H2_9AGAM</name>
<sequence>MSDTRRLLEAAAALSRLLSQHGIGHAFHGNVLTAVLANGPHSDEISCICEGGPHHPFRRVREATENSDDFTTTLSPWTNRLHATYRRLIPAIEIEILPAGEEGPRRLDEATTMMIRGIPFLTVSEFIRAKLRTWAIRGTERDAQDIVYVLTRYWNRVDANRIPEQDMHQFAKHFPAAAPGWVAVKKKYGM</sequence>
<evidence type="ECO:0000313" key="2">
    <source>
        <dbReference type="Proteomes" id="UP000076532"/>
    </source>
</evidence>
<dbReference type="OrthoDB" id="3168582at2759"/>
<proteinExistence type="predicted"/>
<dbReference type="EMBL" id="KV417582">
    <property type="protein sequence ID" value="KZP17490.1"/>
    <property type="molecule type" value="Genomic_DNA"/>
</dbReference>
<keyword evidence="2" id="KW-1185">Reference proteome</keyword>
<evidence type="ECO:0000313" key="1">
    <source>
        <dbReference type="EMBL" id="KZP17490.1"/>
    </source>
</evidence>
<dbReference type="AlphaFoldDB" id="A0A166G5H2"/>
<dbReference type="Proteomes" id="UP000076532">
    <property type="component" value="Unassembled WGS sequence"/>
</dbReference>
<organism evidence="1 2">
    <name type="scientific">Athelia psychrophila</name>
    <dbReference type="NCBI Taxonomy" id="1759441"/>
    <lineage>
        <taxon>Eukaryota</taxon>
        <taxon>Fungi</taxon>
        <taxon>Dikarya</taxon>
        <taxon>Basidiomycota</taxon>
        <taxon>Agaricomycotina</taxon>
        <taxon>Agaricomycetes</taxon>
        <taxon>Agaricomycetidae</taxon>
        <taxon>Atheliales</taxon>
        <taxon>Atheliaceae</taxon>
        <taxon>Athelia</taxon>
    </lineage>
</organism>
<protein>
    <submittedName>
        <fullName evidence="1">Uncharacterized protein</fullName>
    </submittedName>
</protein>